<organism evidence="1 2">
    <name type="scientific">Dendroctonus ponderosae</name>
    <name type="common">Mountain pine beetle</name>
    <dbReference type="NCBI Taxonomy" id="77166"/>
    <lineage>
        <taxon>Eukaryota</taxon>
        <taxon>Metazoa</taxon>
        <taxon>Ecdysozoa</taxon>
        <taxon>Arthropoda</taxon>
        <taxon>Hexapoda</taxon>
        <taxon>Insecta</taxon>
        <taxon>Pterygota</taxon>
        <taxon>Neoptera</taxon>
        <taxon>Endopterygota</taxon>
        <taxon>Coleoptera</taxon>
        <taxon>Polyphaga</taxon>
        <taxon>Cucujiformia</taxon>
        <taxon>Curculionidae</taxon>
        <taxon>Scolytinae</taxon>
        <taxon>Dendroctonus</taxon>
    </lineage>
</organism>
<evidence type="ECO:0000313" key="2">
    <source>
        <dbReference type="Proteomes" id="UP000019118"/>
    </source>
</evidence>
<dbReference type="Proteomes" id="UP000019118">
    <property type="component" value="Unassembled WGS sequence"/>
</dbReference>
<dbReference type="RefSeq" id="XP_019757811.1">
    <property type="nucleotide sequence ID" value="XM_019902252.2"/>
</dbReference>
<dbReference type="EnsemblMetazoa" id="XM_019902252.1">
    <property type="protein sequence ID" value="XP_019757811.1"/>
    <property type="gene ID" value="LOC109536161"/>
</dbReference>
<name>A0AAR5PAV6_DENPD</name>
<accession>A0AAR5PAV6</accession>
<keyword evidence="2" id="KW-1185">Reference proteome</keyword>
<reference evidence="2" key="1">
    <citation type="journal article" date="2013" name="Genome Biol.">
        <title>Draft genome of the mountain pine beetle, Dendroctonus ponderosae Hopkins, a major forest pest.</title>
        <authorList>
            <person name="Keeling C.I."/>
            <person name="Yuen M.M."/>
            <person name="Liao N.Y."/>
            <person name="Docking T.R."/>
            <person name="Chan S.K."/>
            <person name="Taylor G.A."/>
            <person name="Palmquist D.L."/>
            <person name="Jackman S.D."/>
            <person name="Nguyen A."/>
            <person name="Li M."/>
            <person name="Henderson H."/>
            <person name="Janes J.K."/>
            <person name="Zhao Y."/>
            <person name="Pandoh P."/>
            <person name="Moore R."/>
            <person name="Sperling F.A."/>
            <person name="Huber D.P."/>
            <person name="Birol I."/>
            <person name="Jones S.J."/>
            <person name="Bohlmann J."/>
        </authorList>
    </citation>
    <scope>NUCLEOTIDE SEQUENCE</scope>
</reference>
<protein>
    <submittedName>
        <fullName evidence="1">Uncharacterized protein</fullName>
    </submittedName>
</protein>
<dbReference type="AlphaFoldDB" id="A0AAR5PAV6"/>
<evidence type="ECO:0000313" key="1">
    <source>
        <dbReference type="EnsemblMetazoa" id="XP_019757811.1"/>
    </source>
</evidence>
<dbReference type="KEGG" id="dpa:109536161"/>
<sequence>MSKTLRLEAMIKELGLNDNTQEKVTNDVKKLFLKKLICLKKLSVLLSAIKEKRETLMPKNALTEIISDNVCNSEEYVLINTVELDEHFQREIAEGEIDINRAILQMLRDCLLYIINLLRGELETLNVNEFFDYFNIAKTCIFTLTTTNIQPSTSENTQQLVTHWIYDLFKIITAADNIPGQKIPKDFKAINVVQQILTQLAHCHIYYDIILQTILEKLECSLTYKLKPEFSDYMATQSSVFAYLLWTLQDVINIEQRPKLTEEQIRIRTTLETLTQCLQHKFLRQIIQDILESF</sequence>
<dbReference type="GeneID" id="109536161"/>
<reference evidence="1" key="2">
    <citation type="submission" date="2024-08" db="UniProtKB">
        <authorList>
            <consortium name="EnsemblMetazoa"/>
        </authorList>
    </citation>
    <scope>IDENTIFICATION</scope>
</reference>
<proteinExistence type="predicted"/>